<evidence type="ECO:0000313" key="2">
    <source>
        <dbReference type="EMBL" id="MBH5333954.1"/>
    </source>
</evidence>
<dbReference type="CDD" id="cd00093">
    <property type="entry name" value="HTH_XRE"/>
    <property type="match status" value="1"/>
</dbReference>
<dbReference type="Pfam" id="PF12900">
    <property type="entry name" value="Pyridox_ox_2"/>
    <property type="match status" value="1"/>
</dbReference>
<dbReference type="InterPro" id="IPR001387">
    <property type="entry name" value="Cro/C1-type_HTH"/>
</dbReference>
<feature type="domain" description="HTH cro/C1-type" evidence="1">
    <location>
        <begin position="9"/>
        <end position="59"/>
    </location>
</feature>
<gene>
    <name evidence="2" type="ORF">IHE55_03710</name>
</gene>
<dbReference type="Proteomes" id="UP000807371">
    <property type="component" value="Unassembled WGS sequence"/>
</dbReference>
<keyword evidence="3" id="KW-1185">Reference proteome</keyword>
<dbReference type="InterPro" id="IPR024747">
    <property type="entry name" value="Pyridox_Oxase-rel"/>
</dbReference>
<dbReference type="RefSeq" id="WP_197987707.1">
    <property type="nucleotide sequence ID" value="NZ_JACYXC010000001.1"/>
</dbReference>
<name>A0ABS0NFJ0_9ACTN</name>
<dbReference type="InterPro" id="IPR010982">
    <property type="entry name" value="Lambda_DNA-bd_dom_sf"/>
</dbReference>
<comment type="caution">
    <text evidence="2">The sequence shown here is derived from an EMBL/GenBank/DDBJ whole genome shotgun (WGS) entry which is preliminary data.</text>
</comment>
<protein>
    <submittedName>
        <fullName evidence="2">Pyridoxamine 5'-phosphate oxidase family protein</fullName>
    </submittedName>
</protein>
<evidence type="ECO:0000259" key="1">
    <source>
        <dbReference type="PROSITE" id="PS50943"/>
    </source>
</evidence>
<dbReference type="Gene3D" id="1.10.260.40">
    <property type="entry name" value="lambda repressor-like DNA-binding domains"/>
    <property type="match status" value="1"/>
</dbReference>
<dbReference type="EMBL" id="JACYXC010000001">
    <property type="protein sequence ID" value="MBH5333954.1"/>
    <property type="molecule type" value="Genomic_DNA"/>
</dbReference>
<dbReference type="Gene3D" id="2.30.110.10">
    <property type="entry name" value="Electron Transport, Fmn-binding Protein, Chain A"/>
    <property type="match status" value="1"/>
</dbReference>
<dbReference type="PROSITE" id="PS50943">
    <property type="entry name" value="HTH_CROC1"/>
    <property type="match status" value="1"/>
</dbReference>
<sequence length="207" mass="22159">MADRAAVRRGQLGMTEGELARRAGMSVAYLRRLWLLDGDFDPSAVRRVAEALGMTAEELTGGRPDAPEGQSVAAPHPALSQLPEGECWERLGTHGIGRLGLPTRAAPLVLPVNYLVDARTVVYRTEPESPAAVTAGAPLSFEADHFDDRSSGGWSVLLTGTADRISDPAAVRALAARPGARPWAGGPRNLWIRVVPVQVSGRYIRHL</sequence>
<dbReference type="InterPro" id="IPR012349">
    <property type="entry name" value="Split_barrel_FMN-bd"/>
</dbReference>
<reference evidence="2 3" key="1">
    <citation type="submission" date="2020-09" db="EMBL/GenBank/DDBJ databases">
        <title>Biosynthesis of the nuclear factor of activated T cells inhibitor NFAT-133 and its congeners in Streptomyces pactum.</title>
        <authorList>
            <person name="Zhou W."/>
            <person name="Posri P."/>
            <person name="Abugrain M.E."/>
            <person name="Weisberg A.J."/>
            <person name="Chang J.H."/>
            <person name="Mahmud T."/>
        </authorList>
    </citation>
    <scope>NUCLEOTIDE SEQUENCE [LARGE SCALE GENOMIC DNA]</scope>
    <source>
        <strain evidence="2 3">ATCC 27456</strain>
    </source>
</reference>
<dbReference type="SMART" id="SM00530">
    <property type="entry name" value="HTH_XRE"/>
    <property type="match status" value="1"/>
</dbReference>
<accession>A0ABS0NFJ0</accession>
<dbReference type="SUPFAM" id="SSF50475">
    <property type="entry name" value="FMN-binding split barrel"/>
    <property type="match status" value="1"/>
</dbReference>
<proteinExistence type="predicted"/>
<organism evidence="2 3">
    <name type="scientific">Streptomyces pactum</name>
    <dbReference type="NCBI Taxonomy" id="68249"/>
    <lineage>
        <taxon>Bacteria</taxon>
        <taxon>Bacillati</taxon>
        <taxon>Actinomycetota</taxon>
        <taxon>Actinomycetes</taxon>
        <taxon>Kitasatosporales</taxon>
        <taxon>Streptomycetaceae</taxon>
        <taxon>Streptomyces</taxon>
    </lineage>
</organism>
<dbReference type="Pfam" id="PF01381">
    <property type="entry name" value="HTH_3"/>
    <property type="match status" value="1"/>
</dbReference>
<evidence type="ECO:0000313" key="3">
    <source>
        <dbReference type="Proteomes" id="UP000807371"/>
    </source>
</evidence>
<dbReference type="SUPFAM" id="SSF47413">
    <property type="entry name" value="lambda repressor-like DNA-binding domains"/>
    <property type="match status" value="1"/>
</dbReference>